<dbReference type="PRINTS" id="PR00620">
    <property type="entry name" value="HISTONEH2A"/>
</dbReference>
<keyword evidence="7" id="KW-0597">Phosphoprotein</keyword>
<evidence type="ECO:0000313" key="18">
    <source>
        <dbReference type="Proteomes" id="UP000567822"/>
    </source>
</evidence>
<dbReference type="GO" id="GO:0046982">
    <property type="term" value="F:protein heterodimerization activity"/>
    <property type="evidence" value="ECO:0007669"/>
    <property type="project" value="InterPro"/>
</dbReference>
<dbReference type="FunFam" id="1.10.20.10:FF:000103">
    <property type="entry name" value="Histone H2A type 1"/>
    <property type="match status" value="1"/>
</dbReference>
<comment type="caution">
    <text evidence="17">The sequence shown here is derived from an EMBL/GenBank/DDBJ whole genome shotgun (WGS) entry which is preliminary data.</text>
</comment>
<dbReference type="Gene3D" id="1.10.20.10">
    <property type="entry name" value="Histone, subunit A"/>
    <property type="match status" value="1"/>
</dbReference>
<accession>A0A7L0L8Y1</accession>
<evidence type="ECO:0000256" key="9">
    <source>
        <dbReference type="ARBA" id="ARBA00022990"/>
    </source>
</evidence>
<evidence type="ECO:0000256" key="2">
    <source>
        <dbReference type="ARBA" id="ARBA00004123"/>
    </source>
</evidence>
<evidence type="ECO:0000256" key="13">
    <source>
        <dbReference type="RuleBase" id="RU003767"/>
    </source>
</evidence>
<evidence type="ECO:0000259" key="15">
    <source>
        <dbReference type="Pfam" id="PF00125"/>
    </source>
</evidence>
<protein>
    <recommendedName>
        <fullName evidence="13">Histone H2A</fullName>
    </recommendedName>
</protein>
<proteinExistence type="inferred from homology"/>
<keyword evidence="10 13" id="KW-0238">DNA-binding</keyword>
<dbReference type="InterPro" id="IPR032458">
    <property type="entry name" value="Histone_H2A_CS"/>
</dbReference>
<evidence type="ECO:0000256" key="8">
    <source>
        <dbReference type="ARBA" id="ARBA00022843"/>
    </source>
</evidence>
<keyword evidence="6" id="KW-1017">Isopeptide bond</keyword>
<dbReference type="InterPro" id="IPR002119">
    <property type="entry name" value="Histone_H2A"/>
</dbReference>
<dbReference type="PANTHER" id="PTHR23430">
    <property type="entry name" value="HISTONE H2A"/>
    <property type="match status" value="1"/>
</dbReference>
<evidence type="ECO:0000259" key="16">
    <source>
        <dbReference type="Pfam" id="PF16211"/>
    </source>
</evidence>
<dbReference type="PROSITE" id="PS00046">
    <property type="entry name" value="HISTONE_H2A"/>
    <property type="match status" value="1"/>
</dbReference>
<evidence type="ECO:0000256" key="12">
    <source>
        <dbReference type="ARBA" id="ARBA00023269"/>
    </source>
</evidence>
<evidence type="ECO:0000256" key="7">
    <source>
        <dbReference type="ARBA" id="ARBA00022553"/>
    </source>
</evidence>
<keyword evidence="18" id="KW-1185">Reference proteome</keyword>
<evidence type="ECO:0000256" key="3">
    <source>
        <dbReference type="ARBA" id="ARBA00004286"/>
    </source>
</evidence>
<dbReference type="GO" id="GO:0005634">
    <property type="term" value="C:nucleus"/>
    <property type="evidence" value="ECO:0007669"/>
    <property type="project" value="UniProtKB-SubCell"/>
</dbReference>
<keyword evidence="11 13" id="KW-0539">Nucleus</keyword>
<evidence type="ECO:0000256" key="6">
    <source>
        <dbReference type="ARBA" id="ARBA00022499"/>
    </source>
</evidence>
<keyword evidence="5 13" id="KW-0158">Chromosome</keyword>
<keyword evidence="9" id="KW-0007">Acetylation</keyword>
<dbReference type="Pfam" id="PF16211">
    <property type="entry name" value="Histone_H2A_C"/>
    <property type="match status" value="1"/>
</dbReference>
<feature type="non-terminal residue" evidence="17">
    <location>
        <position position="129"/>
    </location>
</feature>
<evidence type="ECO:0000313" key="17">
    <source>
        <dbReference type="EMBL" id="NXK63853.1"/>
    </source>
</evidence>
<dbReference type="GO" id="GO:0000786">
    <property type="term" value="C:nucleosome"/>
    <property type="evidence" value="ECO:0007669"/>
    <property type="project" value="UniProtKB-KW"/>
</dbReference>
<feature type="domain" description="Histone H2A C-terminal" evidence="16">
    <location>
        <begin position="92"/>
        <end position="124"/>
    </location>
</feature>
<feature type="domain" description="Core Histone H2A/H2B/H3" evidence="15">
    <location>
        <begin position="5"/>
        <end position="89"/>
    </location>
</feature>
<keyword evidence="12 13" id="KW-0544">Nucleosome core</keyword>
<evidence type="ECO:0000256" key="11">
    <source>
        <dbReference type="ARBA" id="ARBA00023242"/>
    </source>
</evidence>
<dbReference type="GO" id="GO:0003677">
    <property type="term" value="F:DNA binding"/>
    <property type="evidence" value="ECO:0007669"/>
    <property type="project" value="UniProtKB-KW"/>
</dbReference>
<evidence type="ECO:0000256" key="10">
    <source>
        <dbReference type="ARBA" id="ARBA00023125"/>
    </source>
</evidence>
<dbReference type="AlphaFoldDB" id="A0A7L0L8Y1"/>
<feature type="compositionally biased region" description="Basic and acidic residues" evidence="14">
    <location>
        <begin position="1"/>
        <end position="17"/>
    </location>
</feature>
<comment type="function">
    <text evidence="1">Core component of nucleosome. Nucleosomes wrap and compact DNA into chromatin, limiting DNA accessibility to the cellular machineries which require DNA as a template. Histones thereby play a central role in transcription regulation, DNA repair, DNA replication and chromosomal stability. DNA accessibility is regulated via a complex set of post-translational modifications of histones, also called histone code, and nucleosome remodeling.</text>
</comment>
<evidence type="ECO:0000256" key="14">
    <source>
        <dbReference type="SAM" id="MobiDB-lite"/>
    </source>
</evidence>
<reference evidence="17 18" key="1">
    <citation type="submission" date="2019-09" db="EMBL/GenBank/DDBJ databases">
        <title>Bird 10,000 Genomes (B10K) Project - Family phase.</title>
        <authorList>
            <person name="Zhang G."/>
        </authorList>
    </citation>
    <scope>NUCLEOTIDE SEQUENCE [LARGE SCALE GENOMIC DNA]</scope>
    <source>
        <strain evidence="17">B10K-DU-009-59</strain>
        <tissue evidence="17">Muscle</tissue>
    </source>
</reference>
<gene>
    <name evidence="17" type="primary">H2a_0</name>
    <name evidence="17" type="ORF">SYLVIR_R00431</name>
</gene>
<dbReference type="EMBL" id="VXAN01000149">
    <property type="protein sequence ID" value="NXK63853.1"/>
    <property type="molecule type" value="Genomic_DNA"/>
</dbReference>
<feature type="region of interest" description="Disordered" evidence="14">
    <location>
        <begin position="1"/>
        <end position="22"/>
    </location>
</feature>
<comment type="subcellular location">
    <subcellularLocation>
        <location evidence="3">Chromosome</location>
    </subcellularLocation>
    <subcellularLocation>
        <location evidence="2 13">Nucleus</location>
    </subcellularLocation>
</comment>
<organism evidence="17 18">
    <name type="scientific">Sylvietta virens</name>
    <name type="common">Green crombec</name>
    <dbReference type="NCBI Taxonomy" id="208069"/>
    <lineage>
        <taxon>Eukaryota</taxon>
        <taxon>Metazoa</taxon>
        <taxon>Chordata</taxon>
        <taxon>Craniata</taxon>
        <taxon>Vertebrata</taxon>
        <taxon>Euteleostomi</taxon>
        <taxon>Archelosauria</taxon>
        <taxon>Archosauria</taxon>
        <taxon>Dinosauria</taxon>
        <taxon>Saurischia</taxon>
        <taxon>Theropoda</taxon>
        <taxon>Coelurosauria</taxon>
        <taxon>Aves</taxon>
        <taxon>Neognathae</taxon>
        <taxon>Neoaves</taxon>
        <taxon>Telluraves</taxon>
        <taxon>Australaves</taxon>
        <taxon>Passeriformes</taxon>
        <taxon>Sylvioidea</taxon>
        <taxon>Sylviidae</taxon>
        <taxon>Acrocephalinae</taxon>
        <taxon>Sylvietta</taxon>
    </lineage>
</organism>
<feature type="non-terminal residue" evidence="17">
    <location>
        <position position="1"/>
    </location>
</feature>
<dbReference type="Proteomes" id="UP000567822">
    <property type="component" value="Unassembled WGS sequence"/>
</dbReference>
<dbReference type="InterPro" id="IPR032454">
    <property type="entry name" value="Histone_H2A_C"/>
</dbReference>
<evidence type="ECO:0000256" key="5">
    <source>
        <dbReference type="ARBA" id="ARBA00022454"/>
    </source>
</evidence>
<evidence type="ECO:0000256" key="1">
    <source>
        <dbReference type="ARBA" id="ARBA00002001"/>
    </source>
</evidence>
<evidence type="ECO:0000256" key="4">
    <source>
        <dbReference type="ARBA" id="ARBA00010691"/>
    </source>
</evidence>
<dbReference type="InterPro" id="IPR007125">
    <property type="entry name" value="H2A/H2B/H3"/>
</dbReference>
<dbReference type="GO" id="GO:0030527">
    <property type="term" value="F:structural constituent of chromatin"/>
    <property type="evidence" value="ECO:0007669"/>
    <property type="project" value="InterPro"/>
</dbReference>
<comment type="similarity">
    <text evidence="4 13">Belongs to the histone H2A family.</text>
</comment>
<dbReference type="SUPFAM" id="SSF47113">
    <property type="entry name" value="Histone-fold"/>
    <property type="match status" value="1"/>
</dbReference>
<dbReference type="CDD" id="cd00074">
    <property type="entry name" value="HFD_H2A"/>
    <property type="match status" value="1"/>
</dbReference>
<name>A0A7L0L8Y1_9SYLV</name>
<sequence>MSDRGKTARKTPAEPRSRSSRAGLQFPVGRLYRLLRRGRYAERTAETAPVFLAAALEYLTAEILMLAGDAARDNTKTRINPWHILLAVHKDEELNQLLKGVTISQGGVLPHIHAELLPKPTFKRSNSQE</sequence>
<dbReference type="SMART" id="SM00414">
    <property type="entry name" value="H2A"/>
    <property type="match status" value="1"/>
</dbReference>
<comment type="subunit">
    <text evidence="13">The nucleosome is a histone octamer containing two molecules each of H2A, H2B, H3 and H4 assembled in one H3-H4 heterotetramer and two H2A-H2B heterodimers. The octamer wraps approximately 147 bp of DNA.</text>
</comment>
<dbReference type="Pfam" id="PF00125">
    <property type="entry name" value="Histone"/>
    <property type="match status" value="1"/>
</dbReference>
<dbReference type="InterPro" id="IPR009072">
    <property type="entry name" value="Histone-fold"/>
</dbReference>
<keyword evidence="8" id="KW-0832">Ubl conjugation</keyword>